<accession>A0A183CQC1</accession>
<feature type="compositionally biased region" description="Basic residues" evidence="1">
    <location>
        <begin position="1"/>
        <end position="20"/>
    </location>
</feature>
<evidence type="ECO:0000256" key="1">
    <source>
        <dbReference type="SAM" id="MobiDB-lite"/>
    </source>
</evidence>
<evidence type="ECO:0000313" key="3">
    <source>
        <dbReference type="WBParaSite" id="GPLIN_001507900"/>
    </source>
</evidence>
<organism evidence="2 3">
    <name type="scientific">Globodera pallida</name>
    <name type="common">Potato cyst nematode worm</name>
    <name type="synonym">Heterodera pallida</name>
    <dbReference type="NCBI Taxonomy" id="36090"/>
    <lineage>
        <taxon>Eukaryota</taxon>
        <taxon>Metazoa</taxon>
        <taxon>Ecdysozoa</taxon>
        <taxon>Nematoda</taxon>
        <taxon>Chromadorea</taxon>
        <taxon>Rhabditida</taxon>
        <taxon>Tylenchina</taxon>
        <taxon>Tylenchomorpha</taxon>
        <taxon>Tylenchoidea</taxon>
        <taxon>Heteroderidae</taxon>
        <taxon>Heteroderinae</taxon>
        <taxon>Globodera</taxon>
    </lineage>
</organism>
<dbReference type="WBParaSite" id="GPLIN_001507900">
    <property type="protein sequence ID" value="GPLIN_001507900"/>
    <property type="gene ID" value="GPLIN_001507900"/>
</dbReference>
<feature type="region of interest" description="Disordered" evidence="1">
    <location>
        <begin position="1"/>
        <end position="73"/>
    </location>
</feature>
<sequence length="73" mass="8747">MEERRHQRRHQQRHQRRRQRRPDGRGAVKARRGLRGKVIGDGGSSPQRSLSIIVDPQQRQWRRRRARPQVAVP</sequence>
<reference evidence="3" key="2">
    <citation type="submission" date="2016-06" db="UniProtKB">
        <authorList>
            <consortium name="WormBaseParasite"/>
        </authorList>
    </citation>
    <scope>IDENTIFICATION</scope>
</reference>
<protein>
    <submittedName>
        <fullName evidence="3">Uncharacterized protein</fullName>
    </submittedName>
</protein>
<keyword evidence="2" id="KW-1185">Reference proteome</keyword>
<evidence type="ECO:0000313" key="2">
    <source>
        <dbReference type="Proteomes" id="UP000050741"/>
    </source>
</evidence>
<proteinExistence type="predicted"/>
<dbReference type="Proteomes" id="UP000050741">
    <property type="component" value="Unassembled WGS sequence"/>
</dbReference>
<reference evidence="2" key="1">
    <citation type="submission" date="2014-05" db="EMBL/GenBank/DDBJ databases">
        <title>The genome and life-stage specific transcriptomes of Globodera pallida elucidate key aspects of plant parasitism by a cyst nematode.</title>
        <authorList>
            <person name="Cotton J.A."/>
            <person name="Lilley C.J."/>
            <person name="Jones L.M."/>
            <person name="Kikuchi T."/>
            <person name="Reid A.J."/>
            <person name="Thorpe P."/>
            <person name="Tsai I.J."/>
            <person name="Beasley H."/>
            <person name="Blok V."/>
            <person name="Cock P.J.A."/>
            <person name="Van den Akker S.E."/>
            <person name="Holroyd N."/>
            <person name="Hunt M."/>
            <person name="Mantelin S."/>
            <person name="Naghra H."/>
            <person name="Pain A."/>
            <person name="Palomares-Rius J.E."/>
            <person name="Zarowiecki M."/>
            <person name="Berriman M."/>
            <person name="Jones J.T."/>
            <person name="Urwin P.E."/>
        </authorList>
    </citation>
    <scope>NUCLEOTIDE SEQUENCE [LARGE SCALE GENOMIC DNA]</scope>
    <source>
        <strain evidence="2">Lindley</strain>
    </source>
</reference>
<name>A0A183CQC1_GLOPA</name>
<dbReference type="AlphaFoldDB" id="A0A183CQC1"/>